<dbReference type="InterPro" id="IPR002625">
    <property type="entry name" value="Smr_dom"/>
</dbReference>
<dbReference type="GO" id="GO:0005634">
    <property type="term" value="C:nucleus"/>
    <property type="evidence" value="ECO:0007669"/>
    <property type="project" value="TreeGrafter"/>
</dbReference>
<dbReference type="PANTHER" id="PTHR46535:SF1">
    <property type="entry name" value="NEDD4-BINDING PROTEIN 2"/>
    <property type="match status" value="1"/>
</dbReference>
<dbReference type="Gene3D" id="3.30.1370.110">
    <property type="match status" value="1"/>
</dbReference>
<dbReference type="EMBL" id="JARIHO010000085">
    <property type="protein sequence ID" value="KAJ7308544.1"/>
    <property type="molecule type" value="Genomic_DNA"/>
</dbReference>
<feature type="domain" description="Smr" evidence="2">
    <location>
        <begin position="482"/>
        <end position="541"/>
    </location>
</feature>
<protein>
    <recommendedName>
        <fullName evidence="2">Smr domain-containing protein</fullName>
    </recommendedName>
</protein>
<proteinExistence type="predicted"/>
<accession>A0AAD7EAU1</accession>
<keyword evidence="4" id="KW-1185">Reference proteome</keyword>
<name>A0AAD7EAU1_9AGAR</name>
<dbReference type="InterPro" id="IPR052772">
    <property type="entry name" value="Endo/PolyKinase_Domain-Protein"/>
</dbReference>
<evidence type="ECO:0000313" key="3">
    <source>
        <dbReference type="EMBL" id="KAJ7308544.1"/>
    </source>
</evidence>
<dbReference type="PANTHER" id="PTHR46535">
    <property type="entry name" value="NEDD4-BINDING PROTEIN 2"/>
    <property type="match status" value="1"/>
</dbReference>
<gene>
    <name evidence="3" type="ORF">DFH08DRAFT_719755</name>
</gene>
<dbReference type="Proteomes" id="UP001218218">
    <property type="component" value="Unassembled WGS sequence"/>
</dbReference>
<dbReference type="SMART" id="SM01162">
    <property type="entry name" value="DUF1771"/>
    <property type="match status" value="1"/>
</dbReference>
<dbReference type="AlphaFoldDB" id="A0AAD7EAU1"/>
<reference evidence="3" key="1">
    <citation type="submission" date="2023-03" db="EMBL/GenBank/DDBJ databases">
        <title>Massive genome expansion in bonnet fungi (Mycena s.s.) driven by repeated elements and novel gene families across ecological guilds.</title>
        <authorList>
            <consortium name="Lawrence Berkeley National Laboratory"/>
            <person name="Harder C.B."/>
            <person name="Miyauchi S."/>
            <person name="Viragh M."/>
            <person name="Kuo A."/>
            <person name="Thoen E."/>
            <person name="Andreopoulos B."/>
            <person name="Lu D."/>
            <person name="Skrede I."/>
            <person name="Drula E."/>
            <person name="Henrissat B."/>
            <person name="Morin E."/>
            <person name="Kohler A."/>
            <person name="Barry K."/>
            <person name="LaButti K."/>
            <person name="Morin E."/>
            <person name="Salamov A."/>
            <person name="Lipzen A."/>
            <person name="Mereny Z."/>
            <person name="Hegedus B."/>
            <person name="Baldrian P."/>
            <person name="Stursova M."/>
            <person name="Weitz H."/>
            <person name="Taylor A."/>
            <person name="Grigoriev I.V."/>
            <person name="Nagy L.G."/>
            <person name="Martin F."/>
            <person name="Kauserud H."/>
        </authorList>
    </citation>
    <scope>NUCLEOTIDE SEQUENCE</scope>
    <source>
        <strain evidence="3">CBHHK002</strain>
    </source>
</reference>
<feature type="region of interest" description="Disordered" evidence="1">
    <location>
        <begin position="33"/>
        <end position="57"/>
    </location>
</feature>
<dbReference type="InterPro" id="IPR036063">
    <property type="entry name" value="Smr_dom_sf"/>
</dbReference>
<organism evidence="3 4">
    <name type="scientific">Mycena albidolilacea</name>
    <dbReference type="NCBI Taxonomy" id="1033008"/>
    <lineage>
        <taxon>Eukaryota</taxon>
        <taxon>Fungi</taxon>
        <taxon>Dikarya</taxon>
        <taxon>Basidiomycota</taxon>
        <taxon>Agaricomycotina</taxon>
        <taxon>Agaricomycetes</taxon>
        <taxon>Agaricomycetidae</taxon>
        <taxon>Agaricales</taxon>
        <taxon>Marasmiineae</taxon>
        <taxon>Mycenaceae</taxon>
        <taxon>Mycena</taxon>
    </lineage>
</organism>
<evidence type="ECO:0000313" key="4">
    <source>
        <dbReference type="Proteomes" id="UP001218218"/>
    </source>
</evidence>
<evidence type="ECO:0000259" key="2">
    <source>
        <dbReference type="PROSITE" id="PS50828"/>
    </source>
</evidence>
<dbReference type="SMART" id="SM00463">
    <property type="entry name" value="SMR"/>
    <property type="match status" value="1"/>
</dbReference>
<evidence type="ECO:0000256" key="1">
    <source>
        <dbReference type="SAM" id="MobiDB-lite"/>
    </source>
</evidence>
<dbReference type="Pfam" id="PF01713">
    <property type="entry name" value="Smr"/>
    <property type="match status" value="1"/>
</dbReference>
<dbReference type="InterPro" id="IPR013899">
    <property type="entry name" value="DUF1771"/>
</dbReference>
<dbReference type="PROSITE" id="PS50828">
    <property type="entry name" value="SMR"/>
    <property type="match status" value="1"/>
</dbReference>
<feature type="region of interest" description="Disordered" evidence="1">
    <location>
        <begin position="303"/>
        <end position="359"/>
    </location>
</feature>
<dbReference type="SUPFAM" id="SSF160443">
    <property type="entry name" value="SMR domain-like"/>
    <property type="match status" value="1"/>
</dbReference>
<feature type="compositionally biased region" description="Low complexity" evidence="1">
    <location>
        <begin position="348"/>
        <end position="359"/>
    </location>
</feature>
<dbReference type="Pfam" id="PF08590">
    <property type="entry name" value="DUF1771"/>
    <property type="match status" value="1"/>
</dbReference>
<sequence length="560" mass="60248">SQIAVLRNTLIELAVHADEGAAEALDFSYSEETNSSAPDFCTTTTATSASDLSGGSGRSAPFNSPLGFLQAALPHISTQRLLRALAEADAPDDALDMWELISAILSEETEKEMRERDLDEDDMNEIGETAWEAVETKRVARKAKKKKTGSKITLSDVRQQQHVSAARPRIGGGIEDPWTQLASLSTHVAQLLPPHTPAFFLSFFHSPAHARTPHSALCAALTAISSSPPDEPNTKHTTTLFHLLDMLLPAYAPLSPDVLVADVELALNAAQGRGEDAFELVRVLRDLDADAESGAYELGVYHSPVQSSSSTPQPTRAFSPTRTLSLPLPTGPAPTPPPPNLNLPSPAPSGKSSGGWQAVPPRRRAAVREPYPHAMHIPAYTRDVNGVRARGGGNAAGKGGKGDVGELGVGAYRRRVGESMRRRDELLREAARMWQRGNKRTRGGEVALYFAERAREFQEVARREALEAARMMVRERRQGDTVDLHGVTAAEAVVIVKEILGEGGWSGDRPLKVVTGRGSHSAGQVSVLKPAMKKALEEDGWIVGTWDAGVTVRGRRGGRG</sequence>
<feature type="compositionally biased region" description="Pro residues" evidence="1">
    <location>
        <begin position="329"/>
        <end position="347"/>
    </location>
</feature>
<feature type="compositionally biased region" description="Low complexity" evidence="1">
    <location>
        <begin position="303"/>
        <end position="315"/>
    </location>
</feature>
<feature type="non-terminal residue" evidence="3">
    <location>
        <position position="1"/>
    </location>
</feature>
<comment type="caution">
    <text evidence="3">The sequence shown here is derived from an EMBL/GenBank/DDBJ whole genome shotgun (WGS) entry which is preliminary data.</text>
</comment>
<dbReference type="GO" id="GO:0004519">
    <property type="term" value="F:endonuclease activity"/>
    <property type="evidence" value="ECO:0007669"/>
    <property type="project" value="TreeGrafter"/>
</dbReference>
<feature type="region of interest" description="Disordered" evidence="1">
    <location>
        <begin position="150"/>
        <end position="170"/>
    </location>
</feature>
<feature type="compositionally biased region" description="Polar residues" evidence="1">
    <location>
        <begin position="150"/>
        <end position="163"/>
    </location>
</feature>